<feature type="region of interest" description="Disordered" evidence="1">
    <location>
        <begin position="1"/>
        <end position="22"/>
    </location>
</feature>
<dbReference type="Pfam" id="PF14029">
    <property type="entry name" value="DUF4244"/>
    <property type="match status" value="1"/>
</dbReference>
<accession>A0A641AS56</accession>
<dbReference type="Proteomes" id="UP001515100">
    <property type="component" value="Unassembled WGS sequence"/>
</dbReference>
<evidence type="ECO:0000313" key="3">
    <source>
        <dbReference type="Proteomes" id="UP001515100"/>
    </source>
</evidence>
<dbReference type="EMBL" id="SDPP02000001">
    <property type="protein sequence ID" value="KAA1380775.1"/>
    <property type="molecule type" value="Genomic_DNA"/>
</dbReference>
<sequence>MTHHTALIHEDGPSDEGGLPDDGMATAEYAVGTLGACSIALVLHGLATDGSIFDLIAGLFRLLDGFPPGNLRLR</sequence>
<proteinExistence type="predicted"/>
<reference evidence="2" key="1">
    <citation type="submission" date="2019-09" db="EMBL/GenBank/DDBJ databases">
        <authorList>
            <person name="Li J."/>
        </authorList>
    </citation>
    <scope>NUCLEOTIDE SEQUENCE [LARGE SCALE GENOMIC DNA]</scope>
    <source>
        <strain evidence="2">NRBC 14897</strain>
    </source>
</reference>
<organism evidence="2 3">
    <name type="scientific">Aeromicrobium fastidiosum</name>
    <dbReference type="NCBI Taxonomy" id="52699"/>
    <lineage>
        <taxon>Bacteria</taxon>
        <taxon>Bacillati</taxon>
        <taxon>Actinomycetota</taxon>
        <taxon>Actinomycetes</taxon>
        <taxon>Propionibacteriales</taxon>
        <taxon>Nocardioidaceae</taxon>
        <taxon>Aeromicrobium</taxon>
    </lineage>
</organism>
<dbReference type="AlphaFoldDB" id="A0A641AS56"/>
<gene>
    <name evidence="2" type="ORF">ESP62_006330</name>
</gene>
<name>A0A641AS56_9ACTN</name>
<dbReference type="OrthoDB" id="3748241at2"/>
<dbReference type="RefSeq" id="WP_129181571.1">
    <property type="nucleotide sequence ID" value="NZ_JAGIOG010000001.1"/>
</dbReference>
<keyword evidence="3" id="KW-1185">Reference proteome</keyword>
<comment type="caution">
    <text evidence="2">The sequence shown here is derived from an EMBL/GenBank/DDBJ whole genome shotgun (WGS) entry which is preliminary data.</text>
</comment>
<protein>
    <submittedName>
        <fullName evidence="2">DUF4244 domain-containing protein</fullName>
    </submittedName>
</protein>
<dbReference type="InterPro" id="IPR025338">
    <property type="entry name" value="DUF4244"/>
</dbReference>
<evidence type="ECO:0000256" key="1">
    <source>
        <dbReference type="SAM" id="MobiDB-lite"/>
    </source>
</evidence>
<evidence type="ECO:0000313" key="2">
    <source>
        <dbReference type="EMBL" id="KAA1380775.1"/>
    </source>
</evidence>